<dbReference type="RefSeq" id="WP_074895975.1">
    <property type="nucleotide sequence ID" value="NZ_CP031252.1"/>
</dbReference>
<dbReference type="AlphaFoldDB" id="A0A378TYX9"/>
<evidence type="ECO:0000256" key="5">
    <source>
        <dbReference type="ARBA" id="ARBA00023163"/>
    </source>
</evidence>
<evidence type="ECO:0000313" key="8">
    <source>
        <dbReference type="EMBL" id="STZ67292.1"/>
    </source>
</evidence>
<dbReference type="GO" id="GO:0006352">
    <property type="term" value="P:DNA-templated transcription initiation"/>
    <property type="evidence" value="ECO:0007669"/>
    <property type="project" value="InterPro"/>
</dbReference>
<dbReference type="SUPFAM" id="SSF88946">
    <property type="entry name" value="Sigma2 domain of RNA polymerase sigma factors"/>
    <property type="match status" value="1"/>
</dbReference>
<dbReference type="GO" id="GO:0016987">
    <property type="term" value="F:sigma factor activity"/>
    <property type="evidence" value="ECO:0007669"/>
    <property type="project" value="UniProtKB-KW"/>
</dbReference>
<gene>
    <name evidence="8" type="primary">rpoE</name>
    <name evidence="8" type="ORF">NCTC10660_00766</name>
</gene>
<dbReference type="InterPro" id="IPR014284">
    <property type="entry name" value="RNA_pol_sigma-70_dom"/>
</dbReference>
<evidence type="ECO:0000259" key="7">
    <source>
        <dbReference type="Pfam" id="PF08281"/>
    </source>
</evidence>
<evidence type="ECO:0000256" key="3">
    <source>
        <dbReference type="ARBA" id="ARBA00023082"/>
    </source>
</evidence>
<dbReference type="PANTHER" id="PTHR43133:SF8">
    <property type="entry name" value="RNA POLYMERASE SIGMA FACTOR HI_1459-RELATED"/>
    <property type="match status" value="1"/>
</dbReference>
<evidence type="ECO:0000313" key="9">
    <source>
        <dbReference type="Proteomes" id="UP000254927"/>
    </source>
</evidence>
<comment type="similarity">
    <text evidence="1">Belongs to the sigma-70 factor family. ECF subfamily.</text>
</comment>
<dbReference type="SUPFAM" id="SSF88659">
    <property type="entry name" value="Sigma3 and sigma4 domains of RNA polymerase sigma factors"/>
    <property type="match status" value="1"/>
</dbReference>
<dbReference type="GeneID" id="93351765"/>
<dbReference type="InterPro" id="IPR036388">
    <property type="entry name" value="WH-like_DNA-bd_sf"/>
</dbReference>
<protein>
    <submittedName>
        <fullName evidence="8">RNA polymerase sigma factor</fullName>
    </submittedName>
</protein>
<feature type="domain" description="RNA polymerase sigma-70 region 2" evidence="6">
    <location>
        <begin position="14"/>
        <end position="80"/>
    </location>
</feature>
<dbReference type="NCBIfam" id="TIGR02937">
    <property type="entry name" value="sigma70-ECF"/>
    <property type="match status" value="1"/>
</dbReference>
<dbReference type="InterPro" id="IPR013325">
    <property type="entry name" value="RNA_pol_sigma_r2"/>
</dbReference>
<dbReference type="PANTHER" id="PTHR43133">
    <property type="entry name" value="RNA POLYMERASE ECF-TYPE SIGMA FACTO"/>
    <property type="match status" value="1"/>
</dbReference>
<reference evidence="8 9" key="1">
    <citation type="submission" date="2018-06" db="EMBL/GenBank/DDBJ databases">
        <authorList>
            <consortium name="Pathogen Informatics"/>
            <person name="Doyle S."/>
        </authorList>
    </citation>
    <scope>NUCLEOTIDE SEQUENCE [LARGE SCALE GENOMIC DNA]</scope>
    <source>
        <strain evidence="8 9">NCTC10660</strain>
    </source>
</reference>
<accession>A0A378TYX9</accession>
<dbReference type="InterPro" id="IPR013249">
    <property type="entry name" value="RNA_pol_sigma70_r4_t2"/>
</dbReference>
<keyword evidence="4" id="KW-0238">DNA-binding</keyword>
<dbReference type="Gene3D" id="1.10.1740.10">
    <property type="match status" value="1"/>
</dbReference>
<sequence>MTTPGQDTYGRLLAALRPGLLRFALIQLRDRAQAEDIVQETLAAAWSKLGQFREEADLKTWVTAILKNKIADHFRSGRRTAVSLDSLCEENEAADQAWHSCFDAGGHWLETAAPAAWRPPEDYAEQQDFFRTLENCLGGLPEDTARIFYLREIMGMEVEEICGRFGIGRDNCYVILHRARNSLRRCLQLRWFDIGA</sequence>
<evidence type="ECO:0000256" key="4">
    <source>
        <dbReference type="ARBA" id="ARBA00023125"/>
    </source>
</evidence>
<dbReference type="InterPro" id="IPR014289">
    <property type="entry name" value="RNA_pol_sigma-24-rel"/>
</dbReference>
<dbReference type="Pfam" id="PF08281">
    <property type="entry name" value="Sigma70_r4_2"/>
    <property type="match status" value="1"/>
</dbReference>
<name>A0A378TYX9_NEIEL</name>
<dbReference type="Gene3D" id="1.10.10.10">
    <property type="entry name" value="Winged helix-like DNA-binding domain superfamily/Winged helix DNA-binding domain"/>
    <property type="match status" value="1"/>
</dbReference>
<dbReference type="InterPro" id="IPR007627">
    <property type="entry name" value="RNA_pol_sigma70_r2"/>
</dbReference>
<keyword evidence="5" id="KW-0804">Transcription</keyword>
<evidence type="ECO:0000256" key="1">
    <source>
        <dbReference type="ARBA" id="ARBA00010641"/>
    </source>
</evidence>
<feature type="domain" description="RNA polymerase sigma factor 70 region 4 type 2" evidence="7">
    <location>
        <begin position="132"/>
        <end position="182"/>
    </location>
</feature>
<proteinExistence type="inferred from homology"/>
<dbReference type="EMBL" id="UGQW01000002">
    <property type="protein sequence ID" value="STZ67292.1"/>
    <property type="molecule type" value="Genomic_DNA"/>
</dbReference>
<dbReference type="Proteomes" id="UP000254927">
    <property type="component" value="Unassembled WGS sequence"/>
</dbReference>
<dbReference type="InterPro" id="IPR013324">
    <property type="entry name" value="RNA_pol_sigma_r3/r4-like"/>
</dbReference>
<dbReference type="NCBIfam" id="TIGR02943">
    <property type="entry name" value="Sig70_famx1"/>
    <property type="match status" value="1"/>
</dbReference>
<evidence type="ECO:0000256" key="2">
    <source>
        <dbReference type="ARBA" id="ARBA00023015"/>
    </source>
</evidence>
<evidence type="ECO:0000259" key="6">
    <source>
        <dbReference type="Pfam" id="PF04542"/>
    </source>
</evidence>
<organism evidence="8 9">
    <name type="scientific">Neisseria elongata</name>
    <dbReference type="NCBI Taxonomy" id="495"/>
    <lineage>
        <taxon>Bacteria</taxon>
        <taxon>Pseudomonadati</taxon>
        <taxon>Pseudomonadota</taxon>
        <taxon>Betaproteobacteria</taxon>
        <taxon>Neisseriales</taxon>
        <taxon>Neisseriaceae</taxon>
        <taxon>Neisseria</taxon>
    </lineage>
</organism>
<keyword evidence="3" id="KW-0731">Sigma factor</keyword>
<dbReference type="InterPro" id="IPR039425">
    <property type="entry name" value="RNA_pol_sigma-70-like"/>
</dbReference>
<keyword evidence="2" id="KW-0805">Transcription regulation</keyword>
<dbReference type="Pfam" id="PF04542">
    <property type="entry name" value="Sigma70_r2"/>
    <property type="match status" value="1"/>
</dbReference>
<dbReference type="GO" id="GO:0003677">
    <property type="term" value="F:DNA binding"/>
    <property type="evidence" value="ECO:0007669"/>
    <property type="project" value="UniProtKB-KW"/>
</dbReference>